<gene>
    <name evidence="2" type="ORF">CI109_101384</name>
</gene>
<organism evidence="2 3">
    <name type="scientific">Kwoniella shandongensis</name>
    <dbReference type="NCBI Taxonomy" id="1734106"/>
    <lineage>
        <taxon>Eukaryota</taxon>
        <taxon>Fungi</taxon>
        <taxon>Dikarya</taxon>
        <taxon>Basidiomycota</taxon>
        <taxon>Agaricomycotina</taxon>
        <taxon>Tremellomycetes</taxon>
        <taxon>Tremellales</taxon>
        <taxon>Cryptococcaceae</taxon>
        <taxon>Kwoniella</taxon>
    </lineage>
</organism>
<sequence>MTTTAQPPSTTPSSSSRPSPSLLYHSSEPTLYPTNDPCTSLLVVRFNVPVRIESLRITPEGIESFSGPGVTYPPSFRAQLLLNVSPSNPVNALASSEIVVEESKHPLDYHIGMPVGVTTRMMMLRSPVQRLTISVYGFTPTDDTNGMTTGASAVISHTTLVVSREKEDWSWLWTWAGKDYNALLHLLNSHTPTHISHRAMSSLDLLLDTGYETSPLYSALLAHPTALPFLLSLPAQPAQPILTKLFDEPEYALSPRLRENIPLDHRFRPLVQANSSARHAAAWKHLQLGRAALVILKEEGCDEVELLRTERGEEKSNLVRLLEMGVKFAGSEDEESVRCLGMALDLLNSPPTDPLALDYLARRLPRLVAVNNIRGDPRQLSLPGSHARQVVTSLISVSTETIDGESMLAAATLLAQPYIQHLGENDPLRLIFASDAKSTAIKQISFSDTADGRRLSRLHRALDPAFNLQSSFQHVVTPAELLSLLAPHLVKSLSTASIPPFGITPSMSYASPTESQGVSASAYAGKVYSSHEFRTRDHGATSSGTGGSSVGLGIAGLSGGGVGGGVAGMVAGVGGVGGVGGSRPASRHVDDYRRGV</sequence>
<evidence type="ECO:0000256" key="1">
    <source>
        <dbReference type="SAM" id="MobiDB-lite"/>
    </source>
</evidence>
<dbReference type="RefSeq" id="XP_031859437.1">
    <property type="nucleotide sequence ID" value="XM_032006224.1"/>
</dbReference>
<evidence type="ECO:0000313" key="3">
    <source>
        <dbReference type="Proteomes" id="UP000322225"/>
    </source>
</evidence>
<reference evidence="2" key="2">
    <citation type="submission" date="2024-01" db="EMBL/GenBank/DDBJ databases">
        <title>Comparative genomics of Cryptococcus and Kwoniella reveals pathogenesis evolution and contrasting modes of karyotype evolution via chromosome fusion or intercentromeric recombination.</title>
        <authorList>
            <person name="Coelho M.A."/>
            <person name="David-Palma M."/>
            <person name="Shea T."/>
            <person name="Bowers K."/>
            <person name="McGinley-Smith S."/>
            <person name="Mohammad A.W."/>
            <person name="Gnirke A."/>
            <person name="Yurkov A.M."/>
            <person name="Nowrousian M."/>
            <person name="Sun S."/>
            <person name="Cuomo C.A."/>
            <person name="Heitman J."/>
        </authorList>
    </citation>
    <scope>NUCLEOTIDE SEQUENCE</scope>
    <source>
        <strain evidence="2">CBS 12478</strain>
    </source>
</reference>
<dbReference type="EMBL" id="CP144053">
    <property type="protein sequence ID" value="WWD16952.1"/>
    <property type="molecule type" value="Genomic_DNA"/>
</dbReference>
<protein>
    <submittedName>
        <fullName evidence="2">Uncharacterized protein</fullName>
    </submittedName>
</protein>
<accession>A0A5M6BZW0</accession>
<dbReference type="AlphaFoldDB" id="A0A5M6BZW0"/>
<keyword evidence="3" id="KW-1185">Reference proteome</keyword>
<feature type="region of interest" description="Disordered" evidence="1">
    <location>
        <begin position="577"/>
        <end position="596"/>
    </location>
</feature>
<evidence type="ECO:0000313" key="2">
    <source>
        <dbReference type="EMBL" id="WWD16952.1"/>
    </source>
</evidence>
<reference evidence="2" key="1">
    <citation type="submission" date="2017-08" db="EMBL/GenBank/DDBJ databases">
        <authorList>
            <person name="Cuomo C."/>
            <person name="Billmyre B."/>
            <person name="Heitman J."/>
        </authorList>
    </citation>
    <scope>NUCLEOTIDE SEQUENCE</scope>
    <source>
        <strain evidence="2">CBS 12478</strain>
    </source>
</reference>
<dbReference type="KEGG" id="ksn:43590377"/>
<feature type="region of interest" description="Disordered" evidence="1">
    <location>
        <begin position="1"/>
        <end position="29"/>
    </location>
</feature>
<dbReference type="Proteomes" id="UP000322225">
    <property type="component" value="Chromosome 3"/>
</dbReference>
<dbReference type="GeneID" id="43590377"/>
<proteinExistence type="predicted"/>
<dbReference type="OrthoDB" id="2011702at2759"/>
<name>A0A5M6BZW0_9TREE</name>
<feature type="compositionally biased region" description="Low complexity" evidence="1">
    <location>
        <begin position="1"/>
        <end position="21"/>
    </location>
</feature>
<feature type="compositionally biased region" description="Basic and acidic residues" evidence="1">
    <location>
        <begin position="587"/>
        <end position="596"/>
    </location>
</feature>